<gene>
    <name evidence="1" type="ORF">LCGC14_2682310</name>
</gene>
<evidence type="ECO:0000313" key="1">
    <source>
        <dbReference type="EMBL" id="KKK94494.1"/>
    </source>
</evidence>
<organism evidence="1">
    <name type="scientific">marine sediment metagenome</name>
    <dbReference type="NCBI Taxonomy" id="412755"/>
    <lineage>
        <taxon>unclassified sequences</taxon>
        <taxon>metagenomes</taxon>
        <taxon>ecological metagenomes</taxon>
    </lineage>
</organism>
<name>A0A0F9BVT0_9ZZZZ</name>
<dbReference type="AlphaFoldDB" id="A0A0F9BVT0"/>
<feature type="non-terminal residue" evidence="1">
    <location>
        <position position="267"/>
    </location>
</feature>
<dbReference type="Pfam" id="PF13385">
    <property type="entry name" value="Laminin_G_3"/>
    <property type="match status" value="1"/>
</dbReference>
<proteinExistence type="predicted"/>
<dbReference type="InterPro" id="IPR013320">
    <property type="entry name" value="ConA-like_dom_sf"/>
</dbReference>
<reference evidence="1" key="1">
    <citation type="journal article" date="2015" name="Nature">
        <title>Complex archaea that bridge the gap between prokaryotes and eukaryotes.</title>
        <authorList>
            <person name="Spang A."/>
            <person name="Saw J.H."/>
            <person name="Jorgensen S.L."/>
            <person name="Zaremba-Niedzwiedzka K."/>
            <person name="Martijn J."/>
            <person name="Lind A.E."/>
            <person name="van Eijk R."/>
            <person name="Schleper C."/>
            <person name="Guy L."/>
            <person name="Ettema T.J."/>
        </authorList>
    </citation>
    <scope>NUCLEOTIDE SEQUENCE</scope>
</reference>
<protein>
    <recommendedName>
        <fullName evidence="2">LamG-like jellyroll fold domain-containing protein</fullName>
    </recommendedName>
</protein>
<comment type="caution">
    <text evidence="1">The sequence shown here is derived from an EMBL/GenBank/DDBJ whole genome shotgun (WGS) entry which is preliminary data.</text>
</comment>
<evidence type="ECO:0008006" key="2">
    <source>
        <dbReference type="Google" id="ProtNLM"/>
    </source>
</evidence>
<dbReference type="SUPFAM" id="SSF49899">
    <property type="entry name" value="Concanavalin A-like lectins/glucanases"/>
    <property type="match status" value="1"/>
</dbReference>
<accession>A0A0F9BVT0</accession>
<dbReference type="EMBL" id="LAZR01047315">
    <property type="protein sequence ID" value="KKK94494.1"/>
    <property type="molecule type" value="Genomic_DNA"/>
</dbReference>
<dbReference type="Gene3D" id="2.60.120.200">
    <property type="match status" value="1"/>
</dbReference>
<sequence length="267" mass="29075">MAWSFDETTQNVQIADNAALTLPDADWSVGGRVKLDDNTGSAFQYFFSWNNFNLNPTFQLFFREASAADPNKLKVRIEDTSLNLIEFVSSGTPGTSTAWQHLMIIRSGSTVSMYVDNVFEGSQTDAAFHDVDFAGDLFLGARFDQATDRQLGGDMAEWAKWDRALNASERAALAAGASPVTMPNSLKWHCDMVREYRELINGLTVTNSSSTIGPHPPIFRPSAQILQFPPAAGGITVNMGLLTETDLAQSLGKAKARAIGLTTEADL</sequence>